<dbReference type="EMBL" id="JAUSUL010000003">
    <property type="protein sequence ID" value="MDQ0316586.1"/>
    <property type="molecule type" value="Genomic_DNA"/>
</dbReference>
<dbReference type="AlphaFoldDB" id="A0AAE4ASS5"/>
<evidence type="ECO:0000256" key="1">
    <source>
        <dbReference type="ARBA" id="ARBA00004752"/>
    </source>
</evidence>
<dbReference type="PROSITE" id="PS51257">
    <property type="entry name" value="PROKAR_LIPOPROTEIN"/>
    <property type="match status" value="1"/>
</dbReference>
<dbReference type="GO" id="GO:0008360">
    <property type="term" value="P:regulation of cell shape"/>
    <property type="evidence" value="ECO:0007669"/>
    <property type="project" value="UniProtKB-UniRule"/>
</dbReference>
<evidence type="ECO:0000256" key="5">
    <source>
        <dbReference type="ARBA" id="ARBA00022984"/>
    </source>
</evidence>
<evidence type="ECO:0000259" key="9">
    <source>
        <dbReference type="PROSITE" id="PS52029"/>
    </source>
</evidence>
<comment type="pathway">
    <text evidence="1 7">Cell wall biogenesis; peptidoglycan biosynthesis.</text>
</comment>
<dbReference type="GO" id="GO:0009252">
    <property type="term" value="P:peptidoglycan biosynthetic process"/>
    <property type="evidence" value="ECO:0007669"/>
    <property type="project" value="UniProtKB-KW"/>
</dbReference>
<evidence type="ECO:0000313" key="10">
    <source>
        <dbReference type="EMBL" id="MDQ0316586.1"/>
    </source>
</evidence>
<reference evidence="10" key="1">
    <citation type="submission" date="2023-07" db="EMBL/GenBank/DDBJ databases">
        <title>Genomic Encyclopedia of Type Strains, Phase IV (KMG-IV): sequencing the most valuable type-strain genomes for metagenomic binning, comparative biology and taxonomic classification.</title>
        <authorList>
            <person name="Goeker M."/>
        </authorList>
    </citation>
    <scope>NUCLEOTIDE SEQUENCE</scope>
    <source>
        <strain evidence="10">DSM 21202</strain>
    </source>
</reference>
<feature type="compositionally biased region" description="Low complexity" evidence="8">
    <location>
        <begin position="313"/>
        <end position="340"/>
    </location>
</feature>
<feature type="domain" description="L,D-TPase catalytic" evidence="9">
    <location>
        <begin position="58"/>
        <end position="189"/>
    </location>
</feature>
<dbReference type="GO" id="GO:0016740">
    <property type="term" value="F:transferase activity"/>
    <property type="evidence" value="ECO:0007669"/>
    <property type="project" value="UniProtKB-KW"/>
</dbReference>
<evidence type="ECO:0000256" key="2">
    <source>
        <dbReference type="ARBA" id="ARBA00005992"/>
    </source>
</evidence>
<dbReference type="CDD" id="cd16913">
    <property type="entry name" value="YkuD_like"/>
    <property type="match status" value="1"/>
</dbReference>
<feature type="active site" description="Nucleophile" evidence="7">
    <location>
        <position position="158"/>
    </location>
</feature>
<dbReference type="PANTHER" id="PTHR36699:SF1">
    <property type="entry name" value="L,D-TRANSPEPTIDASE YAFK-RELATED"/>
    <property type="match status" value="1"/>
</dbReference>
<organism evidence="10 11">
    <name type="scientific">Amorphus orientalis</name>
    <dbReference type="NCBI Taxonomy" id="649198"/>
    <lineage>
        <taxon>Bacteria</taxon>
        <taxon>Pseudomonadati</taxon>
        <taxon>Pseudomonadota</taxon>
        <taxon>Alphaproteobacteria</taxon>
        <taxon>Hyphomicrobiales</taxon>
        <taxon>Amorphaceae</taxon>
        <taxon>Amorphus</taxon>
    </lineage>
</organism>
<dbReference type="GO" id="GO:0071555">
    <property type="term" value="P:cell wall organization"/>
    <property type="evidence" value="ECO:0007669"/>
    <property type="project" value="UniProtKB-UniRule"/>
</dbReference>
<accession>A0AAE4ASS5</accession>
<sequence>MKLSRGILSSWRGVLAAAVLGLVVAGCQVSDLPKHMKPLSPKLVAKIDRMNMTKTSPILVRIFKEESELEVWKETREGKYALLETYEICAWSGELGPKKKEGDRQSPEGFYTIYPAQMNPKSSYHLAFNLGFPNAYDQSLGRTGSFLMVHGDCSSRGCYAMEDEQIEEIYALGREAFRGGQRAFQVQAFPFRMTPENMAKHHDNPNMPFWSMLKEGYDHFEVTSQEPQVAVCGHRYVFNAEAPAGQSFRASSACPDYQVPQDIWFAVASKQRRDNELVQQILAQKERREQREEDWEARKARIAGILGRDNDDAAAASPADATAPAAPKATGGETAPAAAPAEDDDAARMMLIASGVPVPEPSPRESSERVVPAPGQQAEDGDEAAKSTALALVPEAANGAIGLGRRAASGTAEKVGDAFSRVNSVMPWK</sequence>
<keyword evidence="11" id="KW-1185">Reference proteome</keyword>
<keyword evidence="6 7" id="KW-0961">Cell wall biogenesis/degradation</keyword>
<evidence type="ECO:0000313" key="11">
    <source>
        <dbReference type="Proteomes" id="UP001229244"/>
    </source>
</evidence>
<dbReference type="InterPro" id="IPR005490">
    <property type="entry name" value="LD_TPept_cat_dom"/>
</dbReference>
<dbReference type="Pfam" id="PF03734">
    <property type="entry name" value="YkuD"/>
    <property type="match status" value="1"/>
</dbReference>
<feature type="region of interest" description="Disordered" evidence="8">
    <location>
        <begin position="309"/>
        <end position="341"/>
    </location>
</feature>
<feature type="active site" description="Proton donor/acceptor" evidence="7">
    <location>
        <position position="150"/>
    </location>
</feature>
<dbReference type="Proteomes" id="UP001229244">
    <property type="component" value="Unassembled WGS sequence"/>
</dbReference>
<evidence type="ECO:0000256" key="3">
    <source>
        <dbReference type="ARBA" id="ARBA00022679"/>
    </source>
</evidence>
<protein>
    <submittedName>
        <fullName evidence="10">Murein L,D-transpeptidase YafK</fullName>
    </submittedName>
</protein>
<keyword evidence="3" id="KW-0808">Transferase</keyword>
<comment type="similarity">
    <text evidence="2">Belongs to the YkuD family.</text>
</comment>
<dbReference type="PANTHER" id="PTHR36699">
    <property type="entry name" value="LD-TRANSPEPTIDASE"/>
    <property type="match status" value="1"/>
</dbReference>
<evidence type="ECO:0000256" key="7">
    <source>
        <dbReference type="PROSITE-ProRule" id="PRU01373"/>
    </source>
</evidence>
<comment type="caution">
    <text evidence="10">The sequence shown here is derived from an EMBL/GenBank/DDBJ whole genome shotgun (WGS) entry which is preliminary data.</text>
</comment>
<dbReference type="GO" id="GO:0004180">
    <property type="term" value="F:carboxypeptidase activity"/>
    <property type="evidence" value="ECO:0007669"/>
    <property type="project" value="UniProtKB-ARBA"/>
</dbReference>
<evidence type="ECO:0000256" key="8">
    <source>
        <dbReference type="SAM" id="MobiDB-lite"/>
    </source>
</evidence>
<keyword evidence="4 7" id="KW-0133">Cell shape</keyword>
<feature type="region of interest" description="Disordered" evidence="8">
    <location>
        <begin position="356"/>
        <end position="387"/>
    </location>
</feature>
<dbReference type="InterPro" id="IPR038063">
    <property type="entry name" value="Transpep_catalytic_dom"/>
</dbReference>
<name>A0AAE4ASS5_9HYPH</name>
<evidence type="ECO:0000256" key="4">
    <source>
        <dbReference type="ARBA" id="ARBA00022960"/>
    </source>
</evidence>
<dbReference type="PROSITE" id="PS52029">
    <property type="entry name" value="LD_TPASE"/>
    <property type="match status" value="1"/>
</dbReference>
<dbReference type="SUPFAM" id="SSF141523">
    <property type="entry name" value="L,D-transpeptidase catalytic domain-like"/>
    <property type="match status" value="1"/>
</dbReference>
<evidence type="ECO:0000256" key="6">
    <source>
        <dbReference type="ARBA" id="ARBA00023316"/>
    </source>
</evidence>
<gene>
    <name evidence="10" type="ORF">J2S73_003062</name>
</gene>
<proteinExistence type="inferred from homology"/>
<keyword evidence="5 7" id="KW-0573">Peptidoglycan synthesis</keyword>